<dbReference type="Proteomes" id="UP000001572">
    <property type="component" value="Chromosome"/>
</dbReference>
<protein>
    <recommendedName>
        <fullName evidence="3">Thioredoxin family protein</fullName>
    </recommendedName>
</protein>
<dbReference type="Gene3D" id="3.40.30.10">
    <property type="entry name" value="Glutaredoxin"/>
    <property type="match status" value="1"/>
</dbReference>
<dbReference type="EMBL" id="CP000724">
    <property type="protein sequence ID" value="ABR50594.1"/>
    <property type="molecule type" value="Genomic_DNA"/>
</dbReference>
<accession>A6TWM6</accession>
<keyword evidence="2" id="KW-1185">Reference proteome</keyword>
<dbReference type="Pfam" id="PF14595">
    <property type="entry name" value="Thioredoxin_9"/>
    <property type="match status" value="1"/>
</dbReference>
<dbReference type="RefSeq" id="WP_012065485.1">
    <property type="nucleotide sequence ID" value="NC_009633.1"/>
</dbReference>
<dbReference type="OrthoDB" id="6120799at2"/>
<organism evidence="1 2">
    <name type="scientific">Alkaliphilus metalliredigens (strain QYMF)</name>
    <dbReference type="NCBI Taxonomy" id="293826"/>
    <lineage>
        <taxon>Bacteria</taxon>
        <taxon>Bacillati</taxon>
        <taxon>Bacillota</taxon>
        <taxon>Clostridia</taxon>
        <taxon>Peptostreptococcales</taxon>
        <taxon>Natronincolaceae</taxon>
        <taxon>Alkaliphilus</taxon>
    </lineage>
</organism>
<sequence length="169" mass="19933">MDFKQLFEKGISFEKFIELDEDTNREKTLELYENIVLEEELIQRIRQIQTPIKILAFAEIWCPDCMINVPALQKMKAINEEIQMTILPREGNEEVMENYKLGGKPKIPTFIVMNEMYQELGFFIEMPKTLKDIAARGNQVEVIVGKRKYRKGEYIRDTIKEILNIIDVK</sequence>
<dbReference type="AlphaFoldDB" id="A6TWM6"/>
<dbReference type="STRING" id="293826.Amet_4522"/>
<name>A6TWM6_ALKMQ</name>
<evidence type="ECO:0000313" key="1">
    <source>
        <dbReference type="EMBL" id="ABR50594.1"/>
    </source>
</evidence>
<dbReference type="eggNOG" id="COG0526">
    <property type="taxonomic scope" value="Bacteria"/>
</dbReference>
<dbReference type="HOGENOM" id="CLU_133126_0_0_9"/>
<gene>
    <name evidence="1" type="ordered locus">Amet_4522</name>
</gene>
<evidence type="ECO:0000313" key="2">
    <source>
        <dbReference type="Proteomes" id="UP000001572"/>
    </source>
</evidence>
<dbReference type="InterPro" id="IPR036249">
    <property type="entry name" value="Thioredoxin-like_sf"/>
</dbReference>
<evidence type="ECO:0008006" key="3">
    <source>
        <dbReference type="Google" id="ProtNLM"/>
    </source>
</evidence>
<reference evidence="2" key="1">
    <citation type="journal article" date="2016" name="Genome Announc.">
        <title>Complete genome sequence of Alkaliphilus metalliredigens strain QYMF, an alkaliphilic and metal-reducing bacterium isolated from borax-contaminated leachate ponds.</title>
        <authorList>
            <person name="Hwang C."/>
            <person name="Copeland A."/>
            <person name="Lucas S."/>
            <person name="Lapidus A."/>
            <person name="Barry K."/>
            <person name="Detter J.C."/>
            <person name="Glavina Del Rio T."/>
            <person name="Hammon N."/>
            <person name="Israni S."/>
            <person name="Dalin E."/>
            <person name="Tice H."/>
            <person name="Pitluck S."/>
            <person name="Chertkov O."/>
            <person name="Brettin T."/>
            <person name="Bruce D."/>
            <person name="Han C."/>
            <person name="Schmutz J."/>
            <person name="Larimer F."/>
            <person name="Land M.L."/>
            <person name="Hauser L."/>
            <person name="Kyrpides N."/>
            <person name="Mikhailova N."/>
            <person name="Ye Q."/>
            <person name="Zhou J."/>
            <person name="Richardson P."/>
            <person name="Fields M.W."/>
        </authorList>
    </citation>
    <scope>NUCLEOTIDE SEQUENCE [LARGE SCALE GENOMIC DNA]</scope>
    <source>
        <strain evidence="2">QYMF</strain>
    </source>
</reference>
<proteinExistence type="predicted"/>
<dbReference type="KEGG" id="amt:Amet_4522"/>
<dbReference type="SUPFAM" id="SSF52833">
    <property type="entry name" value="Thioredoxin-like"/>
    <property type="match status" value="1"/>
</dbReference>